<dbReference type="Gene3D" id="2.130.10.10">
    <property type="entry name" value="YVTN repeat-like/Quinoprotein amine dehydrogenase"/>
    <property type="match status" value="1"/>
</dbReference>
<dbReference type="EMBL" id="REGN01004525">
    <property type="protein sequence ID" value="RNA17128.1"/>
    <property type="molecule type" value="Genomic_DNA"/>
</dbReference>
<protein>
    <submittedName>
        <fullName evidence="5">Vegetative incompatibility WD repeat</fullName>
    </submittedName>
</protein>
<evidence type="ECO:0000256" key="1">
    <source>
        <dbReference type="ARBA" id="ARBA00022574"/>
    </source>
</evidence>
<keyword evidence="4" id="KW-1133">Transmembrane helix</keyword>
<name>A0A3M7R1I6_BRAPC</name>
<feature type="transmembrane region" description="Helical" evidence="4">
    <location>
        <begin position="328"/>
        <end position="349"/>
    </location>
</feature>
<dbReference type="PROSITE" id="PS50294">
    <property type="entry name" value="WD_REPEATS_REGION"/>
    <property type="match status" value="2"/>
</dbReference>
<evidence type="ECO:0000256" key="2">
    <source>
        <dbReference type="ARBA" id="ARBA00022737"/>
    </source>
</evidence>
<dbReference type="STRING" id="10195.A0A3M7R1I6"/>
<dbReference type="InterPro" id="IPR001680">
    <property type="entry name" value="WD40_rpt"/>
</dbReference>
<dbReference type="InterPro" id="IPR036322">
    <property type="entry name" value="WD40_repeat_dom_sf"/>
</dbReference>
<dbReference type="PRINTS" id="PR00320">
    <property type="entry name" value="GPROTEINBRPT"/>
</dbReference>
<dbReference type="Pfam" id="PF00400">
    <property type="entry name" value="WD40"/>
    <property type="match status" value="4"/>
</dbReference>
<comment type="caution">
    <text evidence="5">The sequence shown here is derived from an EMBL/GenBank/DDBJ whole genome shotgun (WGS) entry which is preliminary data.</text>
</comment>
<dbReference type="CDD" id="cd00200">
    <property type="entry name" value="WD40"/>
    <property type="match status" value="1"/>
</dbReference>
<organism evidence="5 6">
    <name type="scientific">Brachionus plicatilis</name>
    <name type="common">Marine rotifer</name>
    <name type="synonym">Brachionus muelleri</name>
    <dbReference type="NCBI Taxonomy" id="10195"/>
    <lineage>
        <taxon>Eukaryota</taxon>
        <taxon>Metazoa</taxon>
        <taxon>Spiralia</taxon>
        <taxon>Gnathifera</taxon>
        <taxon>Rotifera</taxon>
        <taxon>Eurotatoria</taxon>
        <taxon>Monogononta</taxon>
        <taxon>Pseudotrocha</taxon>
        <taxon>Ploima</taxon>
        <taxon>Brachionidae</taxon>
        <taxon>Brachionus</taxon>
    </lineage>
</organism>
<proteinExistence type="predicted"/>
<keyword evidence="1 3" id="KW-0853">WD repeat</keyword>
<dbReference type="OrthoDB" id="674604at2759"/>
<dbReference type="SUPFAM" id="SSF50978">
    <property type="entry name" value="WD40 repeat-like"/>
    <property type="match status" value="1"/>
</dbReference>
<reference evidence="5 6" key="1">
    <citation type="journal article" date="2018" name="Sci. Rep.">
        <title>Genomic signatures of local adaptation to the degree of environmental predictability in rotifers.</title>
        <authorList>
            <person name="Franch-Gras L."/>
            <person name="Hahn C."/>
            <person name="Garcia-Roger E.M."/>
            <person name="Carmona M.J."/>
            <person name="Serra M."/>
            <person name="Gomez A."/>
        </authorList>
    </citation>
    <scope>NUCLEOTIDE SEQUENCE [LARGE SCALE GENOMIC DNA]</scope>
    <source>
        <strain evidence="5">HYR1</strain>
    </source>
</reference>
<dbReference type="PANTHER" id="PTHR19848:SF8">
    <property type="entry name" value="F-BOX AND WD REPEAT DOMAIN CONTAINING 7"/>
    <property type="match status" value="1"/>
</dbReference>
<dbReference type="PROSITE" id="PS50082">
    <property type="entry name" value="WD_REPEATS_2"/>
    <property type="match status" value="3"/>
</dbReference>
<dbReference type="PROSITE" id="PS00678">
    <property type="entry name" value="WD_REPEATS_1"/>
    <property type="match status" value="2"/>
</dbReference>
<sequence length="379" mass="42237">MKKNSRMNSSFILKKTLIGHTSYALSVAVLNNGILASGSSDKKIRIWSPYNGCEIMSLSGHSSGIVYLAALKNGDLASASADKTIKIWNTNNGSVKMTLNGHSSTVNTLVLLNNTFLASGSTDALIKIWNLDSGFEIMTLNGQSGIVWALVMLSNGDLASGFENGKIKIWNTNDGSIKMTLVGHSGGIRSLAVLNNGDLAIKTLKMLILQFINNINERTFVLWNRFKDVLKKKDPRVKEIELRRNIYLETRRVQDLKFFLTSDHNNVNGIKNSTRSQNFIIGVSTLKLVLQNALADSNFSALSLKMIIFEHEDLDLILKIALRSIHLVSLYGDLLTLFLLVYYINIFLYNNSVLSVAVDKCHWNLIFVYSLFLIVLRNN</sequence>
<feature type="repeat" description="WD" evidence="3">
    <location>
        <begin position="17"/>
        <end position="57"/>
    </location>
</feature>
<keyword evidence="4" id="KW-0812">Transmembrane</keyword>
<dbReference type="InterPro" id="IPR015943">
    <property type="entry name" value="WD40/YVTN_repeat-like_dom_sf"/>
</dbReference>
<dbReference type="PANTHER" id="PTHR19848">
    <property type="entry name" value="WD40 REPEAT PROTEIN"/>
    <property type="match status" value="1"/>
</dbReference>
<feature type="repeat" description="WD" evidence="3">
    <location>
        <begin position="99"/>
        <end position="139"/>
    </location>
</feature>
<feature type="transmembrane region" description="Helical" evidence="4">
    <location>
        <begin position="361"/>
        <end position="378"/>
    </location>
</feature>
<gene>
    <name evidence="5" type="ORF">BpHYR1_034554</name>
</gene>
<feature type="repeat" description="WD" evidence="3">
    <location>
        <begin position="58"/>
        <end position="98"/>
    </location>
</feature>
<dbReference type="Proteomes" id="UP000276133">
    <property type="component" value="Unassembled WGS sequence"/>
</dbReference>
<evidence type="ECO:0000313" key="6">
    <source>
        <dbReference type="Proteomes" id="UP000276133"/>
    </source>
</evidence>
<keyword evidence="4" id="KW-0472">Membrane</keyword>
<keyword evidence="6" id="KW-1185">Reference proteome</keyword>
<evidence type="ECO:0000313" key="5">
    <source>
        <dbReference type="EMBL" id="RNA17128.1"/>
    </source>
</evidence>
<evidence type="ECO:0000256" key="4">
    <source>
        <dbReference type="SAM" id="Phobius"/>
    </source>
</evidence>
<dbReference type="AlphaFoldDB" id="A0A3M7R1I6"/>
<dbReference type="SMART" id="SM00320">
    <property type="entry name" value="WD40"/>
    <property type="match status" value="4"/>
</dbReference>
<dbReference type="InterPro" id="IPR020472">
    <property type="entry name" value="WD40_PAC1"/>
</dbReference>
<accession>A0A3M7R1I6</accession>
<keyword evidence="2" id="KW-0677">Repeat</keyword>
<dbReference type="InterPro" id="IPR019775">
    <property type="entry name" value="WD40_repeat_CS"/>
</dbReference>
<evidence type="ECO:0000256" key="3">
    <source>
        <dbReference type="PROSITE-ProRule" id="PRU00221"/>
    </source>
</evidence>